<evidence type="ECO:0000256" key="5">
    <source>
        <dbReference type="ARBA" id="ARBA00022679"/>
    </source>
</evidence>
<dbReference type="CDD" id="cd02026">
    <property type="entry name" value="PRK"/>
    <property type="match status" value="1"/>
</dbReference>
<feature type="domain" description="Phosphoribulokinase/uridine kinase" evidence="11">
    <location>
        <begin position="98"/>
        <end position="289"/>
    </location>
</feature>
<gene>
    <name evidence="12" type="ORF">FVE85_2159</name>
</gene>
<name>A0A5J4YZ47_PORPP</name>
<dbReference type="InterPro" id="IPR006082">
    <property type="entry name" value="PRK"/>
</dbReference>
<evidence type="ECO:0000256" key="7">
    <source>
        <dbReference type="ARBA" id="ARBA00022777"/>
    </source>
</evidence>
<keyword evidence="7 12" id="KW-0418">Kinase</keyword>
<dbReference type="InterPro" id="IPR006083">
    <property type="entry name" value="PRK/URK"/>
</dbReference>
<dbReference type="OrthoDB" id="738517at2759"/>
<dbReference type="Proteomes" id="UP000324585">
    <property type="component" value="Unassembled WGS sequence"/>
</dbReference>
<accession>A0A5J4YZ47</accession>
<dbReference type="PRINTS" id="PR00478">
    <property type="entry name" value="PHRIBLKINASE"/>
</dbReference>
<keyword evidence="6" id="KW-0547">Nucleotide-binding</keyword>
<dbReference type="EMBL" id="VRMN01000003">
    <property type="protein sequence ID" value="KAA8496004.1"/>
    <property type="molecule type" value="Genomic_DNA"/>
</dbReference>
<protein>
    <recommendedName>
        <fullName evidence="10">Phosphoribulokinase</fullName>
        <ecNumber evidence="10">2.7.1.19</ecNumber>
    </recommendedName>
</protein>
<dbReference type="UniPathway" id="UPA00116"/>
<evidence type="ECO:0000313" key="13">
    <source>
        <dbReference type="Proteomes" id="UP000324585"/>
    </source>
</evidence>
<comment type="pathway">
    <text evidence="1">Carbohydrate biosynthesis; Calvin cycle.</text>
</comment>
<keyword evidence="8" id="KW-0067">ATP-binding</keyword>
<organism evidence="12 13">
    <name type="scientific">Porphyridium purpureum</name>
    <name type="common">Red alga</name>
    <name type="synonym">Porphyridium cruentum</name>
    <dbReference type="NCBI Taxonomy" id="35688"/>
    <lineage>
        <taxon>Eukaryota</taxon>
        <taxon>Rhodophyta</taxon>
        <taxon>Bangiophyceae</taxon>
        <taxon>Porphyridiales</taxon>
        <taxon>Porphyridiaceae</taxon>
        <taxon>Porphyridium</taxon>
    </lineage>
</organism>
<dbReference type="Pfam" id="PF00485">
    <property type="entry name" value="PRK"/>
    <property type="match status" value="1"/>
</dbReference>
<sequence>MVSAFVAGGASLMGASGAAGPLACGSRKWVGVAPHAAGSTVRGYAPARAGALRMAVAVEGFEKAPGADLSEQGHHADAMIATKVSDVMKQKGIERPVIIGVAADSGCGKSTFLRRVLNIFGAQVSKAHTPQGDFITVICLDDYHYHDRKGRKVANVTALDEKANNFTLMAAQVKALKEGKAIYKPIYNHDTGEHDPSELIEPNHLVVIEGLHPMYDPRVAELLDLSVYMDVSDEVKLSWKVQRDMAERGHTLENILASIESRKPDFAQFVDPQKKKADIVLNILPTQLVPDDKENKYLRVQMIQREAATNFAKVSIFDEGSTIDWVPCGRKLSCSYPGIKFHYGPDSYFGEDVTVLEMDGVVEKLDEMIYVESHLNNTETKFYGEMTQQLLKNPTAPGTFNGTGLFQVLIALKMREVYEKCTGRKLSVN</sequence>
<dbReference type="PROSITE" id="PS00567">
    <property type="entry name" value="PHOSPHORIBULOKINASE"/>
    <property type="match status" value="1"/>
</dbReference>
<dbReference type="GO" id="GO:0019253">
    <property type="term" value="P:reductive pentose-phosphate cycle"/>
    <property type="evidence" value="ECO:0007669"/>
    <property type="project" value="UniProtKB-UniPathway"/>
</dbReference>
<evidence type="ECO:0000256" key="3">
    <source>
        <dbReference type="ARBA" id="ARBA00022531"/>
    </source>
</evidence>
<evidence type="ECO:0000256" key="4">
    <source>
        <dbReference type="ARBA" id="ARBA00022567"/>
    </source>
</evidence>
<evidence type="ECO:0000256" key="9">
    <source>
        <dbReference type="ARBA" id="ARBA00047663"/>
    </source>
</evidence>
<proteinExistence type="inferred from homology"/>
<dbReference type="OMA" id="GLKMRAT"/>
<dbReference type="Gene3D" id="3.40.50.300">
    <property type="entry name" value="P-loop containing nucleotide triphosphate hydrolases"/>
    <property type="match status" value="1"/>
</dbReference>
<dbReference type="GO" id="GO:0008974">
    <property type="term" value="F:phosphoribulokinase activity"/>
    <property type="evidence" value="ECO:0007669"/>
    <property type="project" value="UniProtKB-EC"/>
</dbReference>
<comment type="catalytic activity">
    <reaction evidence="9 10">
        <text>D-ribulose 5-phosphate + ATP = D-ribulose 1,5-bisphosphate + ADP + H(+)</text>
        <dbReference type="Rhea" id="RHEA:19365"/>
        <dbReference type="ChEBI" id="CHEBI:15378"/>
        <dbReference type="ChEBI" id="CHEBI:30616"/>
        <dbReference type="ChEBI" id="CHEBI:57870"/>
        <dbReference type="ChEBI" id="CHEBI:58121"/>
        <dbReference type="ChEBI" id="CHEBI:456216"/>
        <dbReference type="EC" id="2.7.1.19"/>
    </reaction>
</comment>
<keyword evidence="4" id="KW-0113">Calvin cycle</keyword>
<comment type="caution">
    <text evidence="12">The sequence shown here is derived from an EMBL/GenBank/DDBJ whole genome shotgun (WGS) entry which is preliminary data.</text>
</comment>
<dbReference type="PANTHER" id="PTHR10285">
    <property type="entry name" value="URIDINE KINASE"/>
    <property type="match status" value="1"/>
</dbReference>
<comment type="similarity">
    <text evidence="2 10">Belongs to the phosphoribulokinase family.</text>
</comment>
<dbReference type="SUPFAM" id="SSF52540">
    <property type="entry name" value="P-loop containing nucleoside triphosphate hydrolases"/>
    <property type="match status" value="1"/>
</dbReference>
<evidence type="ECO:0000256" key="6">
    <source>
        <dbReference type="ARBA" id="ARBA00022741"/>
    </source>
</evidence>
<keyword evidence="3" id="KW-0602">Photosynthesis</keyword>
<evidence type="ECO:0000256" key="1">
    <source>
        <dbReference type="ARBA" id="ARBA00005215"/>
    </source>
</evidence>
<dbReference type="GO" id="GO:0005524">
    <property type="term" value="F:ATP binding"/>
    <property type="evidence" value="ECO:0007669"/>
    <property type="project" value="UniProtKB-KW"/>
</dbReference>
<evidence type="ECO:0000256" key="2">
    <source>
        <dbReference type="ARBA" id="ARBA00009719"/>
    </source>
</evidence>
<dbReference type="EC" id="2.7.1.19" evidence="10"/>
<dbReference type="InterPro" id="IPR027417">
    <property type="entry name" value="P-loop_NTPase"/>
</dbReference>
<dbReference type="NCBIfam" id="NF005655">
    <property type="entry name" value="PRK07429.1"/>
    <property type="match status" value="1"/>
</dbReference>
<evidence type="ECO:0000259" key="11">
    <source>
        <dbReference type="Pfam" id="PF00485"/>
    </source>
</evidence>
<keyword evidence="13" id="KW-1185">Reference proteome</keyword>
<evidence type="ECO:0000256" key="8">
    <source>
        <dbReference type="ARBA" id="ARBA00022840"/>
    </source>
</evidence>
<evidence type="ECO:0000256" key="10">
    <source>
        <dbReference type="RuleBase" id="RU004082"/>
    </source>
</evidence>
<evidence type="ECO:0000313" key="12">
    <source>
        <dbReference type="EMBL" id="KAA8496004.1"/>
    </source>
</evidence>
<keyword evidence="5" id="KW-0808">Transferase</keyword>
<dbReference type="AlphaFoldDB" id="A0A5J4YZ47"/>
<reference evidence="13" key="1">
    <citation type="journal article" date="2019" name="Nat. Commun.">
        <title>Expansion of phycobilisome linker gene families in mesophilic red algae.</title>
        <authorList>
            <person name="Lee J."/>
            <person name="Kim D."/>
            <person name="Bhattacharya D."/>
            <person name="Yoon H.S."/>
        </authorList>
    </citation>
    <scope>NUCLEOTIDE SEQUENCE [LARGE SCALE GENOMIC DNA]</scope>
    <source>
        <strain evidence="13">CCMP 1328</strain>
    </source>
</reference>